<sequence>MEERRIDDIRRLKDKLTNLPREPPLAPRQPAQPATVETASPPAVDPVGKAFDGQNRSLYRQFRSKLRAKLEVDKEALGNAYDRVWYAFGRLMGEAAMQVLPWMERFAEKEATENKLDGMLDQMDFIFLDSRARSCKLETEQRALHHLPD</sequence>
<evidence type="ECO:0000256" key="1">
    <source>
        <dbReference type="SAM" id="MobiDB-lite"/>
    </source>
</evidence>
<dbReference type="AlphaFoldDB" id="A0A017S302"/>
<accession>A0A017S302</accession>
<organism evidence="2 3">
    <name type="scientific">Aspergillus ruber (strain CBS 135680)</name>
    <dbReference type="NCBI Taxonomy" id="1388766"/>
    <lineage>
        <taxon>Eukaryota</taxon>
        <taxon>Fungi</taxon>
        <taxon>Dikarya</taxon>
        <taxon>Ascomycota</taxon>
        <taxon>Pezizomycotina</taxon>
        <taxon>Eurotiomycetes</taxon>
        <taxon>Eurotiomycetidae</taxon>
        <taxon>Eurotiales</taxon>
        <taxon>Aspergillaceae</taxon>
        <taxon>Aspergillus</taxon>
        <taxon>Aspergillus subgen. Aspergillus</taxon>
    </lineage>
</organism>
<dbReference type="RefSeq" id="XP_040634699.1">
    <property type="nucleotide sequence ID" value="XM_040779807.1"/>
</dbReference>
<dbReference type="HOGENOM" id="CLU_1749236_0_0_1"/>
<gene>
    <name evidence="2" type="ORF">EURHEDRAFT_389934</name>
</gene>
<dbReference type="EMBL" id="KK088450">
    <property type="protein sequence ID" value="EYE91009.1"/>
    <property type="molecule type" value="Genomic_DNA"/>
</dbReference>
<feature type="region of interest" description="Disordered" evidence="1">
    <location>
        <begin position="1"/>
        <end position="51"/>
    </location>
</feature>
<proteinExistence type="predicted"/>
<reference evidence="3" key="1">
    <citation type="journal article" date="2014" name="Nat. Commun.">
        <title>Genomic adaptations of the halophilic Dead Sea filamentous fungus Eurotium rubrum.</title>
        <authorList>
            <person name="Kis-Papo T."/>
            <person name="Weig A.R."/>
            <person name="Riley R."/>
            <person name="Persoh D."/>
            <person name="Salamov A."/>
            <person name="Sun H."/>
            <person name="Lipzen A."/>
            <person name="Wasser S.P."/>
            <person name="Rambold G."/>
            <person name="Grigoriev I.V."/>
            <person name="Nevo E."/>
        </authorList>
    </citation>
    <scope>NUCLEOTIDE SEQUENCE [LARGE SCALE GENOMIC DNA]</scope>
    <source>
        <strain evidence="3">CBS 135680</strain>
    </source>
</reference>
<dbReference type="Proteomes" id="UP000019804">
    <property type="component" value="Unassembled WGS sequence"/>
</dbReference>
<keyword evidence="3" id="KW-1185">Reference proteome</keyword>
<name>A0A017S302_ASPRC</name>
<protein>
    <submittedName>
        <fullName evidence="2">Uncharacterized protein</fullName>
    </submittedName>
</protein>
<dbReference type="OrthoDB" id="3588879at2759"/>
<dbReference type="STRING" id="1388766.A0A017S302"/>
<feature type="compositionally biased region" description="Basic and acidic residues" evidence="1">
    <location>
        <begin position="1"/>
        <end position="16"/>
    </location>
</feature>
<evidence type="ECO:0000313" key="2">
    <source>
        <dbReference type="EMBL" id="EYE91009.1"/>
    </source>
</evidence>
<dbReference type="GeneID" id="63694931"/>
<evidence type="ECO:0000313" key="3">
    <source>
        <dbReference type="Proteomes" id="UP000019804"/>
    </source>
</evidence>